<evidence type="ECO:0000313" key="2">
    <source>
        <dbReference type="Proteomes" id="UP001295794"/>
    </source>
</evidence>
<accession>A0AAD2HMW2</accession>
<feature type="non-terminal residue" evidence="1">
    <location>
        <position position="58"/>
    </location>
</feature>
<comment type="caution">
    <text evidence="1">The sequence shown here is derived from an EMBL/GenBank/DDBJ whole genome shotgun (WGS) entry which is preliminary data.</text>
</comment>
<dbReference type="EMBL" id="CAVNYO010000430">
    <property type="protein sequence ID" value="CAK5278878.1"/>
    <property type="molecule type" value="Genomic_DNA"/>
</dbReference>
<organism evidence="1 2">
    <name type="scientific">Mycena citricolor</name>
    <dbReference type="NCBI Taxonomy" id="2018698"/>
    <lineage>
        <taxon>Eukaryota</taxon>
        <taxon>Fungi</taxon>
        <taxon>Dikarya</taxon>
        <taxon>Basidiomycota</taxon>
        <taxon>Agaricomycotina</taxon>
        <taxon>Agaricomycetes</taxon>
        <taxon>Agaricomycetidae</taxon>
        <taxon>Agaricales</taxon>
        <taxon>Marasmiineae</taxon>
        <taxon>Mycenaceae</taxon>
        <taxon>Mycena</taxon>
    </lineage>
</organism>
<keyword evidence="2" id="KW-1185">Reference proteome</keyword>
<proteinExistence type="predicted"/>
<sequence>MHVWHLQLGDVPNHWQEENRNIPRPVFLFRFPVQRVCHSDAAPAANHTPSRRTNQAET</sequence>
<gene>
    <name evidence="1" type="ORF">MYCIT1_LOCUS28547</name>
</gene>
<name>A0AAD2HMW2_9AGAR</name>
<dbReference type="AlphaFoldDB" id="A0AAD2HMW2"/>
<evidence type="ECO:0000313" key="1">
    <source>
        <dbReference type="EMBL" id="CAK5278878.1"/>
    </source>
</evidence>
<protein>
    <submittedName>
        <fullName evidence="1">Uncharacterized protein</fullName>
    </submittedName>
</protein>
<reference evidence="1" key="1">
    <citation type="submission" date="2023-11" db="EMBL/GenBank/DDBJ databases">
        <authorList>
            <person name="De Vega J J."/>
            <person name="De Vega J J."/>
        </authorList>
    </citation>
    <scope>NUCLEOTIDE SEQUENCE</scope>
</reference>
<dbReference type="Proteomes" id="UP001295794">
    <property type="component" value="Unassembled WGS sequence"/>
</dbReference>